<evidence type="ECO:0000256" key="3">
    <source>
        <dbReference type="ARBA" id="ARBA00022964"/>
    </source>
</evidence>
<sequence>MQDVNVIADRSSYAEIDCPAVVIDKEGNILLWYLPNAFSEAYQAEIWNSLGNLSIPLARSVKSNRAGGWWHDSNHFRPAADLKGAIDLSLAWFQQGRGPSNPSHHPEVLLLLKEKSGANETHQWLDSMAGLHAILSGALQIMHPKMYLHGREALMQLRSMAVARQDEDMQAVLPIWNSVYSSMSLMVNWKSPPHKDTNGRKVWLDTLLTVGRYTPLDFVVPELGMQFRYNSGTVIAMSGASLVHQVDSADGNRACLAYYMQENVHQYVDIPLCCGPHILDIATELCAGPA</sequence>
<evidence type="ECO:0000256" key="4">
    <source>
        <dbReference type="ARBA" id="ARBA00023002"/>
    </source>
</evidence>
<accession>A0A0C3MYA3</accession>
<dbReference type="Pfam" id="PF12851">
    <property type="entry name" value="Tet_JBP"/>
    <property type="match status" value="1"/>
</dbReference>
<dbReference type="AlphaFoldDB" id="A0A0C3MYA3"/>
<evidence type="ECO:0000313" key="8">
    <source>
        <dbReference type="Proteomes" id="UP000054217"/>
    </source>
</evidence>
<name>A0A0C3MYA3_PISTI</name>
<dbReference type="Proteomes" id="UP000054217">
    <property type="component" value="Unassembled WGS sequence"/>
</dbReference>
<dbReference type="Gene3D" id="3.60.130.30">
    <property type="match status" value="1"/>
</dbReference>
<gene>
    <name evidence="7" type="ORF">M404DRAFT_170024</name>
</gene>
<dbReference type="EMBL" id="KN832130">
    <property type="protein sequence ID" value="KIN93849.1"/>
    <property type="molecule type" value="Genomic_DNA"/>
</dbReference>
<dbReference type="HOGENOM" id="CLU_039070_4_1_1"/>
<evidence type="ECO:0000313" key="7">
    <source>
        <dbReference type="EMBL" id="KIN93849.1"/>
    </source>
</evidence>
<dbReference type="InterPro" id="IPR024779">
    <property type="entry name" value="2OGFeDO_JBP1/TET_oxygenase_dom"/>
</dbReference>
<dbReference type="STRING" id="870435.A0A0C3MYA3"/>
<dbReference type="InParanoid" id="A0A0C3MYA3"/>
<dbReference type="GO" id="GO:0046872">
    <property type="term" value="F:metal ion binding"/>
    <property type="evidence" value="ECO:0007669"/>
    <property type="project" value="UniProtKB-KW"/>
</dbReference>
<evidence type="ECO:0000259" key="6">
    <source>
        <dbReference type="Pfam" id="PF12851"/>
    </source>
</evidence>
<evidence type="ECO:0000256" key="2">
    <source>
        <dbReference type="ARBA" id="ARBA00022723"/>
    </source>
</evidence>
<keyword evidence="8" id="KW-1185">Reference proteome</keyword>
<reference evidence="8" key="2">
    <citation type="submission" date="2015-01" db="EMBL/GenBank/DDBJ databases">
        <title>Evolutionary Origins and Diversification of the Mycorrhizal Mutualists.</title>
        <authorList>
            <consortium name="DOE Joint Genome Institute"/>
            <consortium name="Mycorrhizal Genomics Consortium"/>
            <person name="Kohler A."/>
            <person name="Kuo A."/>
            <person name="Nagy L.G."/>
            <person name="Floudas D."/>
            <person name="Copeland A."/>
            <person name="Barry K.W."/>
            <person name="Cichocki N."/>
            <person name="Veneault-Fourrey C."/>
            <person name="LaButti K."/>
            <person name="Lindquist E.A."/>
            <person name="Lipzen A."/>
            <person name="Lundell T."/>
            <person name="Morin E."/>
            <person name="Murat C."/>
            <person name="Riley R."/>
            <person name="Ohm R."/>
            <person name="Sun H."/>
            <person name="Tunlid A."/>
            <person name="Henrissat B."/>
            <person name="Grigoriev I.V."/>
            <person name="Hibbett D.S."/>
            <person name="Martin F."/>
        </authorList>
    </citation>
    <scope>NUCLEOTIDE SEQUENCE [LARGE SCALE GENOMIC DNA]</scope>
    <source>
        <strain evidence="8">Marx 270</strain>
    </source>
</reference>
<feature type="domain" description="2OGFeDO JBP1/TET oxygenase" evidence="6">
    <location>
        <begin position="118"/>
        <end position="261"/>
    </location>
</feature>
<comment type="cofactor">
    <cofactor evidence="1">
        <name>Fe(2+)</name>
        <dbReference type="ChEBI" id="CHEBI:29033"/>
    </cofactor>
</comment>
<keyword evidence="4" id="KW-0560">Oxidoreductase</keyword>
<dbReference type="OrthoDB" id="2692579at2759"/>
<evidence type="ECO:0000256" key="5">
    <source>
        <dbReference type="ARBA" id="ARBA00023004"/>
    </source>
</evidence>
<evidence type="ECO:0000256" key="1">
    <source>
        <dbReference type="ARBA" id="ARBA00001954"/>
    </source>
</evidence>
<keyword evidence="5" id="KW-0408">Iron</keyword>
<organism evidence="7 8">
    <name type="scientific">Pisolithus tinctorius Marx 270</name>
    <dbReference type="NCBI Taxonomy" id="870435"/>
    <lineage>
        <taxon>Eukaryota</taxon>
        <taxon>Fungi</taxon>
        <taxon>Dikarya</taxon>
        <taxon>Basidiomycota</taxon>
        <taxon>Agaricomycotina</taxon>
        <taxon>Agaricomycetes</taxon>
        <taxon>Agaricomycetidae</taxon>
        <taxon>Boletales</taxon>
        <taxon>Sclerodermatineae</taxon>
        <taxon>Pisolithaceae</taxon>
        <taxon>Pisolithus</taxon>
    </lineage>
</organism>
<keyword evidence="3" id="KW-0223">Dioxygenase</keyword>
<dbReference type="GO" id="GO:0051213">
    <property type="term" value="F:dioxygenase activity"/>
    <property type="evidence" value="ECO:0007669"/>
    <property type="project" value="UniProtKB-KW"/>
</dbReference>
<protein>
    <recommendedName>
        <fullName evidence="6">2OGFeDO JBP1/TET oxygenase domain-containing protein</fullName>
    </recommendedName>
</protein>
<proteinExistence type="predicted"/>
<reference evidence="7 8" key="1">
    <citation type="submission" date="2014-04" db="EMBL/GenBank/DDBJ databases">
        <authorList>
            <consortium name="DOE Joint Genome Institute"/>
            <person name="Kuo A."/>
            <person name="Kohler A."/>
            <person name="Costa M.D."/>
            <person name="Nagy L.G."/>
            <person name="Floudas D."/>
            <person name="Copeland A."/>
            <person name="Barry K.W."/>
            <person name="Cichocki N."/>
            <person name="Veneault-Fourrey C."/>
            <person name="LaButti K."/>
            <person name="Lindquist E.A."/>
            <person name="Lipzen A."/>
            <person name="Lundell T."/>
            <person name="Morin E."/>
            <person name="Murat C."/>
            <person name="Sun H."/>
            <person name="Tunlid A."/>
            <person name="Henrissat B."/>
            <person name="Grigoriev I.V."/>
            <person name="Hibbett D.S."/>
            <person name="Martin F."/>
            <person name="Nordberg H.P."/>
            <person name="Cantor M.N."/>
            <person name="Hua S.X."/>
        </authorList>
    </citation>
    <scope>NUCLEOTIDE SEQUENCE [LARGE SCALE GENOMIC DNA]</scope>
    <source>
        <strain evidence="7 8">Marx 270</strain>
    </source>
</reference>
<keyword evidence="2" id="KW-0479">Metal-binding</keyword>